<dbReference type="InterPro" id="IPR000944">
    <property type="entry name" value="Tscrpt_reg_Rrf2"/>
</dbReference>
<dbReference type="EMBL" id="FUKW01000171">
    <property type="protein sequence ID" value="SJN45972.1"/>
    <property type="molecule type" value="Genomic_DNA"/>
</dbReference>
<evidence type="ECO:0000313" key="2">
    <source>
        <dbReference type="Proteomes" id="UP000195611"/>
    </source>
</evidence>
<sequence>MKFSKATNYALHTMVHLAMEPTSEAVKVEELANRQMLSPTYLSKILTKLSKAGLIMSTPGVKGGYRLLRAPEDCTFLDVTKAIEGQESLLNCTMSHDGKWNKNCLIERAMSDVEDKMKEELSHKNIAGIVKQAENREKEN</sequence>
<name>A0A1R4KNX6_9LACT</name>
<dbReference type="Proteomes" id="UP000195611">
    <property type="component" value="Unassembled WGS sequence"/>
</dbReference>
<organism evidence="1 2">
    <name type="scientific">Marinilactibacillus psychrotolerans 42ea</name>
    <dbReference type="NCBI Taxonomy" id="1255609"/>
    <lineage>
        <taxon>Bacteria</taxon>
        <taxon>Bacillati</taxon>
        <taxon>Bacillota</taxon>
        <taxon>Bacilli</taxon>
        <taxon>Lactobacillales</taxon>
        <taxon>Carnobacteriaceae</taxon>
        <taxon>Marinilactibacillus</taxon>
    </lineage>
</organism>
<protein>
    <submittedName>
        <fullName evidence="1">Rrf2 family transcriptional regulator</fullName>
    </submittedName>
</protein>
<dbReference type="PROSITE" id="PS01332">
    <property type="entry name" value="HTH_RRF2_1"/>
    <property type="match status" value="1"/>
</dbReference>
<dbReference type="InterPro" id="IPR036390">
    <property type="entry name" value="WH_DNA-bd_sf"/>
</dbReference>
<dbReference type="SUPFAM" id="SSF46785">
    <property type="entry name" value="Winged helix' DNA-binding domain"/>
    <property type="match status" value="1"/>
</dbReference>
<dbReference type="PROSITE" id="PS51197">
    <property type="entry name" value="HTH_RRF2_2"/>
    <property type="match status" value="1"/>
</dbReference>
<proteinExistence type="predicted"/>
<gene>
    <name evidence="1" type="ORF">FM115_11460</name>
</gene>
<dbReference type="GO" id="GO:0005829">
    <property type="term" value="C:cytosol"/>
    <property type="evidence" value="ECO:0007669"/>
    <property type="project" value="TreeGrafter"/>
</dbReference>
<dbReference type="Gene3D" id="1.10.10.10">
    <property type="entry name" value="Winged helix-like DNA-binding domain superfamily/Winged helix DNA-binding domain"/>
    <property type="match status" value="1"/>
</dbReference>
<dbReference type="PANTHER" id="PTHR33221">
    <property type="entry name" value="WINGED HELIX-TURN-HELIX TRANSCRIPTIONAL REGULATOR, RRF2 FAMILY"/>
    <property type="match status" value="1"/>
</dbReference>
<dbReference type="AlphaFoldDB" id="A0A1R4KNX6"/>
<dbReference type="InterPro" id="IPR030489">
    <property type="entry name" value="TR_Rrf2-type_CS"/>
</dbReference>
<dbReference type="Pfam" id="PF02082">
    <property type="entry name" value="Rrf2"/>
    <property type="match status" value="1"/>
</dbReference>
<dbReference type="NCBIfam" id="TIGR00738">
    <property type="entry name" value="rrf2_super"/>
    <property type="match status" value="1"/>
</dbReference>
<evidence type="ECO:0000313" key="1">
    <source>
        <dbReference type="EMBL" id="SJN45972.1"/>
    </source>
</evidence>
<accession>A0A1R4KNX6</accession>
<reference evidence="1 2" key="1">
    <citation type="submission" date="2017-02" db="EMBL/GenBank/DDBJ databases">
        <authorList>
            <person name="Peterson S.W."/>
        </authorList>
    </citation>
    <scope>NUCLEOTIDE SEQUENCE [LARGE SCALE GENOMIC DNA]</scope>
    <source>
        <strain evidence="1 2">42ea</strain>
    </source>
</reference>
<dbReference type="PANTHER" id="PTHR33221:SF9">
    <property type="entry name" value="RRF2 FAMILY PROTEIN"/>
    <property type="match status" value="1"/>
</dbReference>
<dbReference type="RefSeq" id="WP_087060379.1">
    <property type="nucleotide sequence ID" value="NZ_FUKW01000171.1"/>
</dbReference>
<dbReference type="GO" id="GO:0003700">
    <property type="term" value="F:DNA-binding transcription factor activity"/>
    <property type="evidence" value="ECO:0007669"/>
    <property type="project" value="TreeGrafter"/>
</dbReference>
<dbReference type="InterPro" id="IPR036388">
    <property type="entry name" value="WH-like_DNA-bd_sf"/>
</dbReference>